<dbReference type="EMBL" id="CAJVPP010005812">
    <property type="protein sequence ID" value="CAG8670241.1"/>
    <property type="molecule type" value="Genomic_DNA"/>
</dbReference>
<gene>
    <name evidence="2" type="ORF">FMOSSE_LOCUS12369</name>
</gene>
<name>A0A9N9HCQ1_FUNMO</name>
<feature type="region of interest" description="Disordered" evidence="1">
    <location>
        <begin position="139"/>
        <end position="189"/>
    </location>
</feature>
<evidence type="ECO:0000313" key="3">
    <source>
        <dbReference type="Proteomes" id="UP000789375"/>
    </source>
</evidence>
<accession>A0A9N9HCQ1</accession>
<evidence type="ECO:0000256" key="1">
    <source>
        <dbReference type="SAM" id="MobiDB-lite"/>
    </source>
</evidence>
<feature type="compositionally biased region" description="Basic and acidic residues" evidence="1">
    <location>
        <begin position="139"/>
        <end position="150"/>
    </location>
</feature>
<proteinExistence type="predicted"/>
<organism evidence="2 3">
    <name type="scientific">Funneliformis mosseae</name>
    <name type="common">Endomycorrhizal fungus</name>
    <name type="synonym">Glomus mosseae</name>
    <dbReference type="NCBI Taxonomy" id="27381"/>
    <lineage>
        <taxon>Eukaryota</taxon>
        <taxon>Fungi</taxon>
        <taxon>Fungi incertae sedis</taxon>
        <taxon>Mucoromycota</taxon>
        <taxon>Glomeromycotina</taxon>
        <taxon>Glomeromycetes</taxon>
        <taxon>Glomerales</taxon>
        <taxon>Glomeraceae</taxon>
        <taxon>Funneliformis</taxon>
    </lineage>
</organism>
<comment type="caution">
    <text evidence="2">The sequence shown here is derived from an EMBL/GenBank/DDBJ whole genome shotgun (WGS) entry which is preliminary data.</text>
</comment>
<sequence length="540" mass="62457">MALPNDYLQTTSPINWNLDDFANWIATNHSDDKKKIIYYMKTGLKKYSENDSDINVMRKADDLLNSLKTLKDKKKIAELQSEQEMRLADIECLAVRQMQNHTNAAVTIHQKIAEKFVGVTQKISTEYVVERDRVEKAGLERPCTPEDKIRTVTFGDKPSSVPRPTEDENESEEESESEEPESEESDYEESDAIYDAVAETQNHNMDKKERKSVIKLNSNNRKEIEEAYTKMKKRCMWRLSSGRYVEEELYNLGKSFEYEHTVHSFIMDVDDNEVKTHFSEDELHEIKSASRPVVTPISDEVVDYLEQINEKSSLREVRDFINQCDERLGKSYDRSKNHDIDYIRYSVYSMVRELESGSLRQENLESWYNCHVWTPIVDQGFSDINGTSVVRGESTSIATSNRKNIGKKPSDRKKLGRRGDWILRSVGNKDNDEFGAGEAGRKFIDEYDTKILTESKLKLPKMLKDMIVKLLSRVNWNIDKRKQIQTVGIVHSGLSMMILYLDNPCGYVCRLNRGEILEVPDDERFFSSVLLLLAAVLNLK</sequence>
<dbReference type="Proteomes" id="UP000789375">
    <property type="component" value="Unassembled WGS sequence"/>
</dbReference>
<evidence type="ECO:0000313" key="2">
    <source>
        <dbReference type="EMBL" id="CAG8670241.1"/>
    </source>
</evidence>
<protein>
    <submittedName>
        <fullName evidence="2">9222_t:CDS:1</fullName>
    </submittedName>
</protein>
<feature type="non-terminal residue" evidence="2">
    <location>
        <position position="540"/>
    </location>
</feature>
<feature type="compositionally biased region" description="Acidic residues" evidence="1">
    <location>
        <begin position="167"/>
        <end position="189"/>
    </location>
</feature>
<dbReference type="AlphaFoldDB" id="A0A9N9HCQ1"/>
<reference evidence="2" key="1">
    <citation type="submission" date="2021-06" db="EMBL/GenBank/DDBJ databases">
        <authorList>
            <person name="Kallberg Y."/>
            <person name="Tangrot J."/>
            <person name="Rosling A."/>
        </authorList>
    </citation>
    <scope>NUCLEOTIDE SEQUENCE</scope>
    <source>
        <strain evidence="2">87-6 pot B 2015</strain>
    </source>
</reference>
<keyword evidence="3" id="KW-1185">Reference proteome</keyword>